<feature type="region of interest" description="Disordered" evidence="1">
    <location>
        <begin position="1"/>
        <end position="30"/>
    </location>
</feature>
<evidence type="ECO:0000313" key="3">
    <source>
        <dbReference type="Proteomes" id="UP000284706"/>
    </source>
</evidence>
<proteinExistence type="predicted"/>
<dbReference type="AlphaFoldDB" id="A0A409X518"/>
<dbReference type="InParanoid" id="A0A409X518"/>
<protein>
    <submittedName>
        <fullName evidence="2">Uncharacterized protein</fullName>
    </submittedName>
</protein>
<reference evidence="2 3" key="1">
    <citation type="journal article" date="2018" name="Evol. Lett.">
        <title>Horizontal gene cluster transfer increased hallucinogenic mushroom diversity.</title>
        <authorList>
            <person name="Reynolds H.T."/>
            <person name="Vijayakumar V."/>
            <person name="Gluck-Thaler E."/>
            <person name="Korotkin H.B."/>
            <person name="Matheny P.B."/>
            <person name="Slot J.C."/>
        </authorList>
    </citation>
    <scope>NUCLEOTIDE SEQUENCE [LARGE SCALE GENOMIC DNA]</scope>
    <source>
        <strain evidence="2 3">SRW20</strain>
    </source>
</reference>
<dbReference type="EMBL" id="NHYE01004200">
    <property type="protein sequence ID" value="PPQ85859.1"/>
    <property type="molecule type" value="Genomic_DNA"/>
</dbReference>
<sequence>MPVSFTPGRMSMQSPGTRPTASSIQSPVLPPRVTPSELFISYLKLATPPSGPSELHGRLSTRHVIVDDAVCLPPQTPFNMS</sequence>
<name>A0A409X518_9AGAR</name>
<evidence type="ECO:0000256" key="1">
    <source>
        <dbReference type="SAM" id="MobiDB-lite"/>
    </source>
</evidence>
<accession>A0A409X518</accession>
<gene>
    <name evidence="2" type="ORF">CVT26_001833</name>
</gene>
<feature type="compositionally biased region" description="Polar residues" evidence="1">
    <location>
        <begin position="11"/>
        <end position="26"/>
    </location>
</feature>
<keyword evidence="3" id="KW-1185">Reference proteome</keyword>
<organism evidence="2 3">
    <name type="scientific">Gymnopilus dilepis</name>
    <dbReference type="NCBI Taxonomy" id="231916"/>
    <lineage>
        <taxon>Eukaryota</taxon>
        <taxon>Fungi</taxon>
        <taxon>Dikarya</taxon>
        <taxon>Basidiomycota</taxon>
        <taxon>Agaricomycotina</taxon>
        <taxon>Agaricomycetes</taxon>
        <taxon>Agaricomycetidae</taxon>
        <taxon>Agaricales</taxon>
        <taxon>Agaricineae</taxon>
        <taxon>Hymenogastraceae</taxon>
        <taxon>Gymnopilus</taxon>
    </lineage>
</organism>
<evidence type="ECO:0000313" key="2">
    <source>
        <dbReference type="EMBL" id="PPQ85859.1"/>
    </source>
</evidence>
<comment type="caution">
    <text evidence="2">The sequence shown here is derived from an EMBL/GenBank/DDBJ whole genome shotgun (WGS) entry which is preliminary data.</text>
</comment>
<dbReference type="Proteomes" id="UP000284706">
    <property type="component" value="Unassembled WGS sequence"/>
</dbReference>